<accession>A0A917F620</accession>
<dbReference type="EMBL" id="BMHV01000003">
    <property type="protein sequence ID" value="GGF54852.1"/>
    <property type="molecule type" value="Genomic_DNA"/>
</dbReference>
<evidence type="ECO:0000313" key="1">
    <source>
        <dbReference type="EMBL" id="GGF54852.1"/>
    </source>
</evidence>
<comment type="caution">
    <text evidence="1">The sequence shown here is derived from an EMBL/GenBank/DDBJ whole genome shotgun (WGS) entry which is preliminary data.</text>
</comment>
<name>A0A917F620_9PROT</name>
<gene>
    <name evidence="1" type="ORF">GCM10011332_05310</name>
</gene>
<dbReference type="Proteomes" id="UP000632498">
    <property type="component" value="Unassembled WGS sequence"/>
</dbReference>
<proteinExistence type="predicted"/>
<evidence type="ECO:0000313" key="2">
    <source>
        <dbReference type="Proteomes" id="UP000632498"/>
    </source>
</evidence>
<protein>
    <submittedName>
        <fullName evidence="1">Uncharacterized protein</fullName>
    </submittedName>
</protein>
<organism evidence="1 2">
    <name type="scientific">Terasakiella brassicae</name>
    <dbReference type="NCBI Taxonomy" id="1634917"/>
    <lineage>
        <taxon>Bacteria</taxon>
        <taxon>Pseudomonadati</taxon>
        <taxon>Pseudomonadota</taxon>
        <taxon>Alphaproteobacteria</taxon>
        <taxon>Rhodospirillales</taxon>
        <taxon>Terasakiellaceae</taxon>
        <taxon>Terasakiella</taxon>
    </lineage>
</organism>
<reference evidence="1" key="1">
    <citation type="journal article" date="2014" name="Int. J. Syst. Evol. Microbiol.">
        <title>Complete genome sequence of Corynebacterium casei LMG S-19264T (=DSM 44701T), isolated from a smear-ripened cheese.</title>
        <authorList>
            <consortium name="US DOE Joint Genome Institute (JGI-PGF)"/>
            <person name="Walter F."/>
            <person name="Albersmeier A."/>
            <person name="Kalinowski J."/>
            <person name="Ruckert C."/>
        </authorList>
    </citation>
    <scope>NUCLEOTIDE SEQUENCE</scope>
    <source>
        <strain evidence="1">CGMCC 1.15254</strain>
    </source>
</reference>
<keyword evidence="2" id="KW-1185">Reference proteome</keyword>
<sequence length="51" mass="5709">MPVTQQIPPYYGDNPGVMIGLDEMPKYMEFLMKLHVKSSGSDRVKPVSKAP</sequence>
<reference evidence="1" key="2">
    <citation type="submission" date="2020-09" db="EMBL/GenBank/DDBJ databases">
        <authorList>
            <person name="Sun Q."/>
            <person name="Zhou Y."/>
        </authorList>
    </citation>
    <scope>NUCLEOTIDE SEQUENCE</scope>
    <source>
        <strain evidence="1">CGMCC 1.15254</strain>
    </source>
</reference>
<dbReference type="AlphaFoldDB" id="A0A917F620"/>
<dbReference type="RefSeq" id="WP_188661200.1">
    <property type="nucleotide sequence ID" value="NZ_BMHV01000003.1"/>
</dbReference>